<organism evidence="1 2">
    <name type="scientific">Enterococcus ratti</name>
    <dbReference type="NCBI Taxonomy" id="150033"/>
    <lineage>
        <taxon>Bacteria</taxon>
        <taxon>Bacillati</taxon>
        <taxon>Bacillota</taxon>
        <taxon>Bacilli</taxon>
        <taxon>Lactobacillales</taxon>
        <taxon>Enterococcaceae</taxon>
        <taxon>Enterococcus</taxon>
    </lineage>
</organism>
<reference evidence="1 2" key="1">
    <citation type="submission" date="2014-12" db="EMBL/GenBank/DDBJ databases">
        <title>Draft genome sequences of 29 type strains of Enterococci.</title>
        <authorList>
            <person name="Zhong Z."/>
            <person name="Sun Z."/>
            <person name="Liu W."/>
            <person name="Zhang W."/>
            <person name="Zhang H."/>
        </authorList>
    </citation>
    <scope>NUCLEOTIDE SEQUENCE [LARGE SCALE GENOMIC DNA]</scope>
    <source>
        <strain evidence="1 2">DSM 15687</strain>
    </source>
</reference>
<evidence type="ECO:0000313" key="1">
    <source>
        <dbReference type="EMBL" id="OJG80071.1"/>
    </source>
</evidence>
<gene>
    <name evidence="1" type="ORF">RV14_GL000730</name>
</gene>
<protein>
    <submittedName>
        <fullName evidence="1">Uncharacterized protein</fullName>
    </submittedName>
</protein>
<dbReference type="EMBL" id="JXLB01000016">
    <property type="protein sequence ID" value="OJG80071.1"/>
    <property type="molecule type" value="Genomic_DNA"/>
</dbReference>
<dbReference type="Proteomes" id="UP000182152">
    <property type="component" value="Unassembled WGS sequence"/>
</dbReference>
<keyword evidence="2" id="KW-1185">Reference proteome</keyword>
<dbReference type="AlphaFoldDB" id="A0A1L8WGB6"/>
<accession>A0A1L8WGB6</accession>
<proteinExistence type="predicted"/>
<sequence length="118" mass="13087">MTDQQLVDFMLDQGLEVPQELLNAACSRADGVTKIVWHGKARNKNVDLYLSKATIVGLRASYTGAQLFNVIIQLYLGSYWGAAKAGAGAIANTIKMGSIKHGRTYFLRSWKYRGYVNQ</sequence>
<name>A0A1L8WGB6_9ENTE</name>
<comment type="caution">
    <text evidence="1">The sequence shown here is derived from an EMBL/GenBank/DDBJ whole genome shotgun (WGS) entry which is preliminary data.</text>
</comment>
<evidence type="ECO:0000313" key="2">
    <source>
        <dbReference type="Proteomes" id="UP000182152"/>
    </source>
</evidence>